<reference evidence="2 3" key="1">
    <citation type="submission" date="2017-10" db="EMBL/GenBank/DDBJ databases">
        <title>Genomics of the genus Arcobacter.</title>
        <authorList>
            <person name="Perez-Cataluna A."/>
            <person name="Figueras M.J."/>
        </authorList>
    </citation>
    <scope>NUCLEOTIDE SEQUENCE [LARGE SCALE GENOMIC DNA]</scope>
    <source>
        <strain evidence="2 3">CECT 8993</strain>
    </source>
</reference>
<comment type="caution">
    <text evidence="2">The sequence shown here is derived from an EMBL/GenBank/DDBJ whole genome shotgun (WGS) entry which is preliminary data.</text>
</comment>
<evidence type="ECO:0000313" key="3">
    <source>
        <dbReference type="Proteomes" id="UP000290172"/>
    </source>
</evidence>
<dbReference type="EMBL" id="PDKJ01000013">
    <property type="protein sequence ID" value="RXJ66643.1"/>
    <property type="molecule type" value="Genomic_DNA"/>
</dbReference>
<keyword evidence="1" id="KW-1133">Transmembrane helix</keyword>
<gene>
    <name evidence="2" type="ORF">CRV08_12500</name>
</gene>
<dbReference type="AlphaFoldDB" id="A0A4Q0Y9H9"/>
<keyword evidence="1" id="KW-0812">Transmembrane</keyword>
<sequence>MQTILFLLLLFLIVIFSVLLFYKNKHSRVDKLNQGECPTCKAKRRVFFDENTRTTFKDEVISAKVLKNHGCSGVNEIEYTCKICGLKEVYPQSSNSNCSM</sequence>
<keyword evidence="1" id="KW-0472">Membrane</keyword>
<proteinExistence type="predicted"/>
<name>A0A4Q0Y9H9_9BACT</name>
<evidence type="ECO:0000313" key="2">
    <source>
        <dbReference type="EMBL" id="RXJ66643.1"/>
    </source>
</evidence>
<evidence type="ECO:0000256" key="1">
    <source>
        <dbReference type="SAM" id="Phobius"/>
    </source>
</evidence>
<dbReference type="Proteomes" id="UP000290172">
    <property type="component" value="Unassembled WGS sequence"/>
</dbReference>
<accession>A0A4Q0Y9H9</accession>
<dbReference type="RefSeq" id="WP_128982628.1">
    <property type="nucleotide sequence ID" value="NZ_PDKJ01000013.1"/>
</dbReference>
<organism evidence="2 3">
    <name type="scientific">Halarcobacter ebronensis</name>
    <dbReference type="NCBI Taxonomy" id="1462615"/>
    <lineage>
        <taxon>Bacteria</taxon>
        <taxon>Pseudomonadati</taxon>
        <taxon>Campylobacterota</taxon>
        <taxon>Epsilonproteobacteria</taxon>
        <taxon>Campylobacterales</taxon>
        <taxon>Arcobacteraceae</taxon>
        <taxon>Halarcobacter</taxon>
    </lineage>
</organism>
<feature type="transmembrane region" description="Helical" evidence="1">
    <location>
        <begin position="6"/>
        <end position="22"/>
    </location>
</feature>
<protein>
    <submittedName>
        <fullName evidence="2">Uncharacterized protein</fullName>
    </submittedName>
</protein>